<comment type="caution">
    <text evidence="5">The sequence shown here is derived from an EMBL/GenBank/DDBJ whole genome shotgun (WGS) entry which is preliminary data.</text>
</comment>
<dbReference type="InterPro" id="IPR000953">
    <property type="entry name" value="Chromo/chromo_shadow_dom"/>
</dbReference>
<evidence type="ECO:0000256" key="2">
    <source>
        <dbReference type="ARBA" id="ARBA00023242"/>
    </source>
</evidence>
<dbReference type="Pfam" id="PF17218">
    <property type="entry name" value="CBX7_C"/>
    <property type="match status" value="1"/>
</dbReference>
<dbReference type="InterPro" id="IPR033773">
    <property type="entry name" value="CBX7_C"/>
</dbReference>
<evidence type="ECO:0000313" key="6">
    <source>
        <dbReference type="Proteomes" id="UP001249851"/>
    </source>
</evidence>
<gene>
    <name evidence="5" type="ORF">P5673_003528</name>
</gene>
<dbReference type="GO" id="GO:0000122">
    <property type="term" value="P:negative regulation of transcription by RNA polymerase II"/>
    <property type="evidence" value="ECO:0007669"/>
    <property type="project" value="TreeGrafter"/>
</dbReference>
<evidence type="ECO:0000256" key="3">
    <source>
        <dbReference type="SAM" id="MobiDB-lite"/>
    </source>
</evidence>
<dbReference type="AlphaFoldDB" id="A0AAD9R304"/>
<accession>A0AAD9R304</accession>
<sequence>MAETSALENNDNPPPVDGIFAAECILKKRTRKGKIEYLVKWKGWSPKHNTWEPADNILDGRLLLAYENSRKRRGKRSRWQRGITTSAKRPRTDTSPHFESSETNVFTWDGVDDESSVRANESESSDSSFEVDDVSTSELDINGNDLVPNMKARPHVCPEPRFSFGGSVDANLEGRRPVTNHKMTVLAGVEARSPCEKSTEISSLDRPNVKISSKGSEDITYWASSPQETKLKIISEGLDGHEIVVHEKDTNDPGTEPHGNHKVVKAVENVYHETKKITSQMYHEGLSGTLHLGTNGDVARKTVNGDRHAEAFPSENGKDMRENAVSSSKSCYRSDGSEKRTFATMTGCSEAGRSCGLQNKTGRNGETLVSEVTMSRCSSENRHSHQESIKAGWRKPLIDQIFITDVTTNFVTVTVKECFTDKGFFRQR</sequence>
<dbReference type="GO" id="GO:0003682">
    <property type="term" value="F:chromatin binding"/>
    <property type="evidence" value="ECO:0007669"/>
    <property type="project" value="TreeGrafter"/>
</dbReference>
<dbReference type="SUPFAM" id="SSF54160">
    <property type="entry name" value="Chromo domain-like"/>
    <property type="match status" value="1"/>
</dbReference>
<evidence type="ECO:0000256" key="1">
    <source>
        <dbReference type="ARBA" id="ARBA00004123"/>
    </source>
</evidence>
<reference evidence="5" key="1">
    <citation type="journal article" date="2023" name="G3 (Bethesda)">
        <title>Whole genome assembly and annotation of the endangered Caribbean coral Acropora cervicornis.</title>
        <authorList>
            <person name="Selwyn J.D."/>
            <person name="Vollmer S.V."/>
        </authorList>
    </citation>
    <scope>NUCLEOTIDE SEQUENCE</scope>
    <source>
        <strain evidence="5">K2</strain>
    </source>
</reference>
<evidence type="ECO:0000313" key="5">
    <source>
        <dbReference type="EMBL" id="KAK2572082.1"/>
    </source>
</evidence>
<dbReference type="GO" id="GO:0035102">
    <property type="term" value="C:PRC1 complex"/>
    <property type="evidence" value="ECO:0007669"/>
    <property type="project" value="TreeGrafter"/>
</dbReference>
<dbReference type="Pfam" id="PF00385">
    <property type="entry name" value="Chromo"/>
    <property type="match status" value="1"/>
</dbReference>
<dbReference type="Gene3D" id="2.40.50.40">
    <property type="match status" value="1"/>
</dbReference>
<organism evidence="5 6">
    <name type="scientific">Acropora cervicornis</name>
    <name type="common">Staghorn coral</name>
    <dbReference type="NCBI Taxonomy" id="6130"/>
    <lineage>
        <taxon>Eukaryota</taxon>
        <taxon>Metazoa</taxon>
        <taxon>Cnidaria</taxon>
        <taxon>Anthozoa</taxon>
        <taxon>Hexacorallia</taxon>
        <taxon>Scleractinia</taxon>
        <taxon>Astrocoeniina</taxon>
        <taxon>Acroporidae</taxon>
        <taxon>Acropora</taxon>
    </lineage>
</organism>
<evidence type="ECO:0000259" key="4">
    <source>
        <dbReference type="PROSITE" id="PS50013"/>
    </source>
</evidence>
<proteinExistence type="predicted"/>
<reference evidence="5" key="2">
    <citation type="journal article" date="2023" name="Science">
        <title>Genomic signatures of disease resistance in endangered staghorn corals.</title>
        <authorList>
            <person name="Vollmer S.V."/>
            <person name="Selwyn J.D."/>
            <person name="Despard B.A."/>
            <person name="Roesel C.L."/>
        </authorList>
    </citation>
    <scope>NUCLEOTIDE SEQUENCE</scope>
    <source>
        <strain evidence="5">K2</strain>
    </source>
</reference>
<dbReference type="CDD" id="cd18627">
    <property type="entry name" value="CD_polycomb_like"/>
    <property type="match status" value="1"/>
</dbReference>
<feature type="domain" description="Chromo" evidence="4">
    <location>
        <begin position="20"/>
        <end position="78"/>
    </location>
</feature>
<dbReference type="Proteomes" id="UP001249851">
    <property type="component" value="Unassembled WGS sequence"/>
</dbReference>
<dbReference type="PROSITE" id="PS00598">
    <property type="entry name" value="CHROMO_1"/>
    <property type="match status" value="1"/>
</dbReference>
<comment type="subcellular location">
    <subcellularLocation>
        <location evidence="1">Nucleus</location>
    </subcellularLocation>
</comment>
<keyword evidence="6" id="KW-1185">Reference proteome</keyword>
<dbReference type="SMART" id="SM00298">
    <property type="entry name" value="CHROMO"/>
    <property type="match status" value="1"/>
</dbReference>
<dbReference type="InterPro" id="IPR052458">
    <property type="entry name" value="PcG_PRC1-like_component"/>
</dbReference>
<dbReference type="GO" id="GO:0000785">
    <property type="term" value="C:chromatin"/>
    <property type="evidence" value="ECO:0007669"/>
    <property type="project" value="TreeGrafter"/>
</dbReference>
<feature type="compositionally biased region" description="Basic and acidic residues" evidence="3">
    <location>
        <begin position="90"/>
        <end position="100"/>
    </location>
</feature>
<keyword evidence="2" id="KW-0539">Nucleus</keyword>
<feature type="region of interest" description="Disordered" evidence="3">
    <location>
        <begin position="74"/>
        <end position="135"/>
    </location>
</feature>
<dbReference type="PANTHER" id="PTHR46389:SF3">
    <property type="entry name" value="POLYCOMB GROUP PROTEIN PC"/>
    <property type="match status" value="1"/>
</dbReference>
<dbReference type="InterPro" id="IPR023779">
    <property type="entry name" value="Chromodomain_CS"/>
</dbReference>
<name>A0AAD9R304_ACRCE</name>
<dbReference type="InterPro" id="IPR023780">
    <property type="entry name" value="Chromo_domain"/>
</dbReference>
<dbReference type="PANTHER" id="PTHR46389">
    <property type="entry name" value="POLYCOMB GROUP PROTEIN PC"/>
    <property type="match status" value="1"/>
</dbReference>
<protein>
    <submittedName>
        <fullName evidence="5">Chromobox protein-like protein 2</fullName>
    </submittedName>
</protein>
<dbReference type="EMBL" id="JARQWQ010000005">
    <property type="protein sequence ID" value="KAK2572082.1"/>
    <property type="molecule type" value="Genomic_DNA"/>
</dbReference>
<dbReference type="InterPro" id="IPR016197">
    <property type="entry name" value="Chromo-like_dom_sf"/>
</dbReference>
<dbReference type="PROSITE" id="PS50013">
    <property type="entry name" value="CHROMO_2"/>
    <property type="match status" value="1"/>
</dbReference>